<accession>A0A8H5D1G7</accession>
<comment type="caution">
    <text evidence="1">The sequence shown here is derived from an EMBL/GenBank/DDBJ whole genome shotgun (WGS) entry which is preliminary data.</text>
</comment>
<dbReference type="Proteomes" id="UP000559027">
    <property type="component" value="Unassembled WGS sequence"/>
</dbReference>
<evidence type="ECO:0000313" key="2">
    <source>
        <dbReference type="Proteomes" id="UP000559027"/>
    </source>
</evidence>
<dbReference type="InterPro" id="IPR055323">
    <property type="entry name" value="C57A10.07/YOR238W"/>
</dbReference>
<dbReference type="AlphaFoldDB" id="A0A8H5D1G7"/>
<name>A0A8H5D1G7_9AGAR</name>
<sequence length="377" mass="43155">MLPSPVSSGPRKGFKRLEAGPRRKLTKVLLSRSRFTNLGVVLLIILTFFSLYHNLRVWLSSNPHSNTSNICLPPVASLTHTTHEYLAKFGSTWRATVSHRLSSENLDHLVIVPGHAIWTGHDPKYRLNDSEWILEPYQKGKARLEALYQHIQRGLDIAREDKHALVVFSGGQTRLQSIMTEAQSYLRLALLGDPTSSSQDVSGRLTTEDFALDSFQNLLFSIARFKEFTGRYPDRVSIVGYEFKKSRFEKLHRTAIRWPETKFAYYGINPDDLDHVRIASNGEVSVAISDPPTSTSDNAPRPFHTKRENGFIPYSKDSYGCHPPLIEKRRQRNPFRRFHSYHLSAPELNQLLDWCPDTQDGGWTKIYLEPLPWDLLS</sequence>
<gene>
    <name evidence="1" type="ORF">D9756_007475</name>
</gene>
<reference evidence="1 2" key="1">
    <citation type="journal article" date="2020" name="ISME J.">
        <title>Uncovering the hidden diversity of litter-decomposition mechanisms in mushroom-forming fungi.</title>
        <authorList>
            <person name="Floudas D."/>
            <person name="Bentzer J."/>
            <person name="Ahren D."/>
            <person name="Johansson T."/>
            <person name="Persson P."/>
            <person name="Tunlid A."/>
        </authorList>
    </citation>
    <scope>NUCLEOTIDE SEQUENCE [LARGE SCALE GENOMIC DNA]</scope>
    <source>
        <strain evidence="1 2">CBS 146.42</strain>
    </source>
</reference>
<dbReference type="PANTHER" id="PTHR28110">
    <property type="entry name" value="TRANSMEMBRANE PROTEIN"/>
    <property type="match status" value="1"/>
</dbReference>
<evidence type="ECO:0000313" key="1">
    <source>
        <dbReference type="EMBL" id="KAF5351902.1"/>
    </source>
</evidence>
<dbReference type="OrthoDB" id="4347at2759"/>
<dbReference type="EMBL" id="JAACJO010000012">
    <property type="protein sequence ID" value="KAF5351902.1"/>
    <property type="molecule type" value="Genomic_DNA"/>
</dbReference>
<dbReference type="PANTHER" id="PTHR28110:SF1">
    <property type="entry name" value="TRANSMEMBRANE PROTEIN"/>
    <property type="match status" value="1"/>
</dbReference>
<dbReference type="GO" id="GO:0005737">
    <property type="term" value="C:cytoplasm"/>
    <property type="evidence" value="ECO:0007669"/>
    <property type="project" value="TreeGrafter"/>
</dbReference>
<protein>
    <submittedName>
        <fullName evidence="1">Uncharacterized protein</fullName>
    </submittedName>
</protein>
<keyword evidence="2" id="KW-1185">Reference proteome</keyword>
<organism evidence="1 2">
    <name type="scientific">Leucocoprinus leucothites</name>
    <dbReference type="NCBI Taxonomy" id="201217"/>
    <lineage>
        <taxon>Eukaryota</taxon>
        <taxon>Fungi</taxon>
        <taxon>Dikarya</taxon>
        <taxon>Basidiomycota</taxon>
        <taxon>Agaricomycotina</taxon>
        <taxon>Agaricomycetes</taxon>
        <taxon>Agaricomycetidae</taxon>
        <taxon>Agaricales</taxon>
        <taxon>Agaricineae</taxon>
        <taxon>Agaricaceae</taxon>
        <taxon>Leucocoprinus</taxon>
    </lineage>
</organism>
<proteinExistence type="predicted"/>